<reference evidence="1 2" key="1">
    <citation type="submission" date="2016-04" db="EMBL/GenBank/DDBJ databases">
        <title>Genome analyses suggest a sexual origin of heterokaryosis in a supposedly ancient asexual fungus.</title>
        <authorList>
            <person name="Ropars J."/>
            <person name="Sedzielewska K."/>
            <person name="Noel J."/>
            <person name="Charron P."/>
            <person name="Farinelli L."/>
            <person name="Marton T."/>
            <person name="Kruger M."/>
            <person name="Pelin A."/>
            <person name="Brachmann A."/>
            <person name="Corradi N."/>
        </authorList>
    </citation>
    <scope>NUCLEOTIDE SEQUENCE [LARGE SCALE GENOMIC DNA]</scope>
    <source>
        <strain evidence="1 2">C2</strain>
    </source>
</reference>
<gene>
    <name evidence="1" type="ORF">RhiirC2_782997</name>
</gene>
<name>A0A2N1N1V5_9GLOM</name>
<reference evidence="1 2" key="2">
    <citation type="submission" date="2017-10" db="EMBL/GenBank/DDBJ databases">
        <title>Extensive intraspecific genome diversity in a model arbuscular mycorrhizal fungus.</title>
        <authorList>
            <person name="Chen E.C.H."/>
            <person name="Morin E."/>
            <person name="Baudet D."/>
            <person name="Noel J."/>
            <person name="Ndikumana S."/>
            <person name="Charron P."/>
            <person name="St-Onge C."/>
            <person name="Giorgi J."/>
            <person name="Grigoriev I.V."/>
            <person name="Roux C."/>
            <person name="Martin F.M."/>
            <person name="Corradi N."/>
        </authorList>
    </citation>
    <scope>NUCLEOTIDE SEQUENCE [LARGE SCALE GENOMIC DNA]</scope>
    <source>
        <strain evidence="1 2">C2</strain>
    </source>
</reference>
<evidence type="ECO:0000313" key="1">
    <source>
        <dbReference type="EMBL" id="PKK67861.1"/>
    </source>
</evidence>
<accession>A0A2N1N1V5</accession>
<organism evidence="1 2">
    <name type="scientific">Rhizophagus irregularis</name>
    <dbReference type="NCBI Taxonomy" id="588596"/>
    <lineage>
        <taxon>Eukaryota</taxon>
        <taxon>Fungi</taxon>
        <taxon>Fungi incertae sedis</taxon>
        <taxon>Mucoromycota</taxon>
        <taxon>Glomeromycotina</taxon>
        <taxon>Glomeromycetes</taxon>
        <taxon>Glomerales</taxon>
        <taxon>Glomeraceae</taxon>
        <taxon>Rhizophagus</taxon>
    </lineage>
</organism>
<evidence type="ECO:0008006" key="3">
    <source>
        <dbReference type="Google" id="ProtNLM"/>
    </source>
</evidence>
<proteinExistence type="predicted"/>
<dbReference type="AlphaFoldDB" id="A0A2N1N1V5"/>
<dbReference type="EMBL" id="LLXL01000908">
    <property type="protein sequence ID" value="PKK67861.1"/>
    <property type="molecule type" value="Genomic_DNA"/>
</dbReference>
<comment type="caution">
    <text evidence="1">The sequence shown here is derived from an EMBL/GenBank/DDBJ whole genome shotgun (WGS) entry which is preliminary data.</text>
</comment>
<protein>
    <recommendedName>
        <fullName evidence="3">F-box domain-containing protein</fullName>
    </recommendedName>
</protein>
<sequence>MLDQLPVEIVECIVAKIPDTDLIAATIGKQFEKRDIDWITFENEWDGHRSLEKANYRVCIK</sequence>
<dbReference type="Proteomes" id="UP000233469">
    <property type="component" value="Unassembled WGS sequence"/>
</dbReference>
<evidence type="ECO:0000313" key="2">
    <source>
        <dbReference type="Proteomes" id="UP000233469"/>
    </source>
</evidence>